<evidence type="ECO:0000256" key="8">
    <source>
        <dbReference type="ARBA" id="ARBA00023288"/>
    </source>
</evidence>
<dbReference type="GO" id="GO:0009279">
    <property type="term" value="C:cell outer membrane"/>
    <property type="evidence" value="ECO:0007669"/>
    <property type="project" value="UniProtKB-SubCell"/>
</dbReference>
<sequence length="489" mass="51359">MTASASRLLIRPMIAACALALAACSIPPKPDHPALRDEAPLAGVAVAIGAGSTEWPDPQWWKHYADAQLDRLIEQALAGAPTLDEAHKRLGTALAAVEVARAQGGLSSQANAQVQRLRLSENGLIPPQFLGFTWYNQGDLSLQFQYDFDFWGKTRAAVAAAVDDARAAEAERSAASLVLTAAVADTYFAWQADQAHLALADDSIGVLQRLRTLADKRVARGIDSPDLVHQADAQLASVREMQAAYAGSAKIRLAALAGLLGVAPADLPKLEARALPSVDAALPGSVGLDLIARRPDIAASRWRVEAALRRVDEARAEFYPDISLGAMVGLQSLDLDKLLNAGSRTAAIGPALHLPIFGRGQLKAGYGASQAQLDAAAAQYDATVVDAARDVATQALTLAQVDARRNERNGQLAATRALESTATARVRQGLVDDRSLLGAQAQVLEQRDALLTLDAQAVSAQIALTKALGGGYRLDGDPLAASDAASPIK</sequence>
<keyword evidence="5 10" id="KW-0732">Signal</keyword>
<comment type="function">
    <text evidence="9">Could be involved in resistance to puromycin, acriflavine and tetraphenylarsonium chloride.</text>
</comment>
<evidence type="ECO:0000313" key="11">
    <source>
        <dbReference type="EMBL" id="MBA8885998.1"/>
    </source>
</evidence>
<comment type="similarity">
    <text evidence="2 10">Belongs to the outer membrane factor (OMF) (TC 1.B.17) family.</text>
</comment>
<dbReference type="EMBL" id="JACGXL010000001">
    <property type="protein sequence ID" value="MBA8885998.1"/>
    <property type="molecule type" value="Genomic_DNA"/>
</dbReference>
<keyword evidence="7 10" id="KW-0564">Palmitate</keyword>
<keyword evidence="6 10" id="KW-0472">Membrane</keyword>
<proteinExistence type="inferred from homology"/>
<protein>
    <submittedName>
        <fullName evidence="11">Multidrug efflux system outer membrane protein</fullName>
    </submittedName>
</protein>
<evidence type="ECO:0000256" key="7">
    <source>
        <dbReference type="ARBA" id="ARBA00023139"/>
    </source>
</evidence>
<feature type="chain" id="PRO_5033106903" evidence="10">
    <location>
        <begin position="23"/>
        <end position="489"/>
    </location>
</feature>
<keyword evidence="3 10" id="KW-1134">Transmembrane beta strand</keyword>
<keyword evidence="4 10" id="KW-0812">Transmembrane</keyword>
<dbReference type="PANTHER" id="PTHR30203">
    <property type="entry name" value="OUTER MEMBRANE CATION EFFLUX PROTEIN"/>
    <property type="match status" value="1"/>
</dbReference>
<evidence type="ECO:0000256" key="9">
    <source>
        <dbReference type="ARBA" id="ARBA00037313"/>
    </source>
</evidence>
<accession>A0A839EXU4</accession>
<dbReference type="Pfam" id="PF02321">
    <property type="entry name" value="OEP"/>
    <property type="match status" value="2"/>
</dbReference>
<keyword evidence="8 10" id="KW-0449">Lipoprotein</keyword>
<dbReference type="AlphaFoldDB" id="A0A839EXU4"/>
<reference evidence="11 12" key="1">
    <citation type="submission" date="2020-07" db="EMBL/GenBank/DDBJ databases">
        <title>Genomic Encyclopedia of Type Strains, Phase IV (KMG-V): Genome sequencing to study the core and pangenomes of soil and plant-associated prokaryotes.</title>
        <authorList>
            <person name="Whitman W."/>
        </authorList>
    </citation>
    <scope>NUCLEOTIDE SEQUENCE [LARGE SCALE GENOMIC DNA]</scope>
    <source>
        <strain evidence="11 12">RH2WT43</strain>
    </source>
</reference>
<dbReference type="NCBIfam" id="TIGR01845">
    <property type="entry name" value="outer_NodT"/>
    <property type="match status" value="1"/>
</dbReference>
<evidence type="ECO:0000256" key="2">
    <source>
        <dbReference type="ARBA" id="ARBA00007613"/>
    </source>
</evidence>
<evidence type="ECO:0000256" key="5">
    <source>
        <dbReference type="ARBA" id="ARBA00022729"/>
    </source>
</evidence>
<keyword evidence="12" id="KW-1185">Reference proteome</keyword>
<gene>
    <name evidence="11" type="ORF">FHW12_000189</name>
</gene>
<dbReference type="PANTHER" id="PTHR30203:SF20">
    <property type="entry name" value="MULTIDRUG RESISTANCE OUTER MEMBRANE PROTEIN MDTP-RELATED"/>
    <property type="match status" value="1"/>
</dbReference>
<dbReference type="RefSeq" id="WP_182529120.1">
    <property type="nucleotide sequence ID" value="NZ_JACGXL010000001.1"/>
</dbReference>
<evidence type="ECO:0000313" key="12">
    <source>
        <dbReference type="Proteomes" id="UP000550401"/>
    </source>
</evidence>
<dbReference type="Gene3D" id="1.20.1600.10">
    <property type="entry name" value="Outer membrane efflux proteins (OEP)"/>
    <property type="match status" value="1"/>
</dbReference>
<dbReference type="InterPro" id="IPR003423">
    <property type="entry name" value="OMP_efflux"/>
</dbReference>
<dbReference type="PROSITE" id="PS51257">
    <property type="entry name" value="PROKAR_LIPOPROTEIN"/>
    <property type="match status" value="1"/>
</dbReference>
<dbReference type="Gene3D" id="2.20.200.10">
    <property type="entry name" value="Outer membrane efflux proteins (OEP)"/>
    <property type="match status" value="1"/>
</dbReference>
<evidence type="ECO:0000256" key="3">
    <source>
        <dbReference type="ARBA" id="ARBA00022452"/>
    </source>
</evidence>
<feature type="signal peptide" evidence="10">
    <location>
        <begin position="1"/>
        <end position="22"/>
    </location>
</feature>
<evidence type="ECO:0000256" key="6">
    <source>
        <dbReference type="ARBA" id="ARBA00023136"/>
    </source>
</evidence>
<evidence type="ECO:0000256" key="10">
    <source>
        <dbReference type="RuleBase" id="RU362097"/>
    </source>
</evidence>
<comment type="caution">
    <text evidence="11">The sequence shown here is derived from an EMBL/GenBank/DDBJ whole genome shotgun (WGS) entry which is preliminary data.</text>
</comment>
<name>A0A839EXU4_9GAMM</name>
<comment type="subcellular location">
    <subcellularLocation>
        <location evidence="10">Cell outer membrane</location>
        <topology evidence="10">Lipid-anchor</topology>
    </subcellularLocation>
    <subcellularLocation>
        <location evidence="1">Membrane</location>
    </subcellularLocation>
</comment>
<evidence type="ECO:0000256" key="1">
    <source>
        <dbReference type="ARBA" id="ARBA00004370"/>
    </source>
</evidence>
<dbReference type="InterPro" id="IPR010131">
    <property type="entry name" value="MdtP/NodT-like"/>
</dbReference>
<dbReference type="SUPFAM" id="SSF56954">
    <property type="entry name" value="Outer membrane efflux proteins (OEP)"/>
    <property type="match status" value="1"/>
</dbReference>
<dbReference type="GO" id="GO:0015562">
    <property type="term" value="F:efflux transmembrane transporter activity"/>
    <property type="evidence" value="ECO:0007669"/>
    <property type="project" value="InterPro"/>
</dbReference>
<dbReference type="Proteomes" id="UP000550401">
    <property type="component" value="Unassembled WGS sequence"/>
</dbReference>
<evidence type="ECO:0000256" key="4">
    <source>
        <dbReference type="ARBA" id="ARBA00022692"/>
    </source>
</evidence>
<organism evidence="11 12">
    <name type="scientific">Dokdonella fugitiva</name>
    <dbReference type="NCBI Taxonomy" id="328517"/>
    <lineage>
        <taxon>Bacteria</taxon>
        <taxon>Pseudomonadati</taxon>
        <taxon>Pseudomonadota</taxon>
        <taxon>Gammaproteobacteria</taxon>
        <taxon>Lysobacterales</taxon>
        <taxon>Rhodanobacteraceae</taxon>
        <taxon>Dokdonella</taxon>
    </lineage>
</organism>